<organism evidence="1 2">
    <name type="scientific">Naganishia friedmannii</name>
    <dbReference type="NCBI Taxonomy" id="89922"/>
    <lineage>
        <taxon>Eukaryota</taxon>
        <taxon>Fungi</taxon>
        <taxon>Dikarya</taxon>
        <taxon>Basidiomycota</taxon>
        <taxon>Agaricomycotina</taxon>
        <taxon>Tremellomycetes</taxon>
        <taxon>Filobasidiales</taxon>
        <taxon>Filobasidiaceae</taxon>
        <taxon>Naganishia</taxon>
    </lineage>
</organism>
<accession>A0ACC2V2N4</accession>
<proteinExistence type="predicted"/>
<evidence type="ECO:0000313" key="2">
    <source>
        <dbReference type="Proteomes" id="UP001227268"/>
    </source>
</evidence>
<sequence>MQAPAEAYATFAMSAPNALFDVMPLVKKALAPKRTAPQAAAVKKSRKSYSILFKAEVVVFVKAQRDLKAKAPLAAALEKFKTPLREKS</sequence>
<name>A0ACC2V2N4_9TREE</name>
<dbReference type="EMBL" id="JASBWT010000032">
    <property type="protein sequence ID" value="KAJ9093195.1"/>
    <property type="molecule type" value="Genomic_DNA"/>
</dbReference>
<reference evidence="1" key="1">
    <citation type="submission" date="2023-04" db="EMBL/GenBank/DDBJ databases">
        <title>Draft Genome sequencing of Naganishia species isolated from polar environments using Oxford Nanopore Technology.</title>
        <authorList>
            <person name="Leo P."/>
            <person name="Venkateswaran K."/>
        </authorList>
    </citation>
    <scope>NUCLEOTIDE SEQUENCE</scope>
    <source>
        <strain evidence="1">MNA-CCFEE 5423</strain>
    </source>
</reference>
<evidence type="ECO:0000313" key="1">
    <source>
        <dbReference type="EMBL" id="KAJ9093195.1"/>
    </source>
</evidence>
<comment type="caution">
    <text evidence="1">The sequence shown here is derived from an EMBL/GenBank/DDBJ whole genome shotgun (WGS) entry which is preliminary data.</text>
</comment>
<dbReference type="Proteomes" id="UP001227268">
    <property type="component" value="Unassembled WGS sequence"/>
</dbReference>
<keyword evidence="2" id="KW-1185">Reference proteome</keyword>
<protein>
    <submittedName>
        <fullName evidence="1">Uncharacterized protein</fullName>
    </submittedName>
</protein>
<gene>
    <name evidence="1" type="ORF">QFC21_006512</name>
</gene>